<comment type="caution">
    <text evidence="5">The sequence shown here is derived from an EMBL/GenBank/DDBJ whole genome shotgun (WGS) entry which is preliminary data.</text>
</comment>
<dbReference type="Proteomes" id="UP001627284">
    <property type="component" value="Unassembled WGS sequence"/>
</dbReference>
<dbReference type="GO" id="GO:0003998">
    <property type="term" value="F:acylphosphatase activity"/>
    <property type="evidence" value="ECO:0007669"/>
    <property type="project" value="UniProtKB-EC"/>
</dbReference>
<reference evidence="5 6" key="1">
    <citation type="submission" date="2024-05" db="EMBL/GenBank/DDBJ databases">
        <title>De novo assembly of an allotetraploid wild potato.</title>
        <authorList>
            <person name="Hosaka A.J."/>
        </authorList>
    </citation>
    <scope>NUCLEOTIDE SEQUENCE [LARGE SCALE GENOMIC DNA]</scope>
    <source>
        <tissue evidence="5">Young leaves</tissue>
    </source>
</reference>
<dbReference type="AlphaFoldDB" id="A0ABD2R7E4"/>
<dbReference type="PANTHER" id="PTHR47268">
    <property type="entry name" value="ACYLPHOSPHATASE"/>
    <property type="match status" value="1"/>
</dbReference>
<accession>A0ABD2R7E4</accession>
<feature type="region of interest" description="Disordered" evidence="3">
    <location>
        <begin position="1"/>
        <end position="20"/>
    </location>
</feature>
<feature type="domain" description="Acylphosphatase-like" evidence="4">
    <location>
        <begin position="142"/>
        <end position="228"/>
    </location>
</feature>
<dbReference type="EC" id="3.6.1.7" evidence="1"/>
<evidence type="ECO:0000256" key="2">
    <source>
        <dbReference type="RuleBase" id="RU004168"/>
    </source>
</evidence>
<evidence type="ECO:0000313" key="5">
    <source>
        <dbReference type="EMBL" id="KAL3327735.1"/>
    </source>
</evidence>
<feature type="active site" evidence="1">
    <location>
        <position position="175"/>
    </location>
</feature>
<name>A0ABD2R7E4_9SOLN</name>
<keyword evidence="1" id="KW-0378">Hydrolase</keyword>
<dbReference type="InterPro" id="IPR036046">
    <property type="entry name" value="Acylphosphatase-like_dom_sf"/>
</dbReference>
<dbReference type="EMBL" id="JBJKTR010000021">
    <property type="protein sequence ID" value="KAL3327735.1"/>
    <property type="molecule type" value="Genomic_DNA"/>
</dbReference>
<evidence type="ECO:0000256" key="3">
    <source>
        <dbReference type="SAM" id="MobiDB-lite"/>
    </source>
</evidence>
<dbReference type="InterPro" id="IPR017968">
    <property type="entry name" value="Acylphosphatase_CS"/>
</dbReference>
<evidence type="ECO:0000256" key="1">
    <source>
        <dbReference type="PROSITE-ProRule" id="PRU00520"/>
    </source>
</evidence>
<dbReference type="PANTHER" id="PTHR47268:SF4">
    <property type="entry name" value="ACYLPHOSPHATASE"/>
    <property type="match status" value="1"/>
</dbReference>
<dbReference type="InterPro" id="IPR020456">
    <property type="entry name" value="Acylphosphatase"/>
</dbReference>
<gene>
    <name evidence="5" type="ORF">AABB24_035416</name>
</gene>
<evidence type="ECO:0000259" key="4">
    <source>
        <dbReference type="PROSITE" id="PS51160"/>
    </source>
</evidence>
<keyword evidence="6" id="KW-1185">Reference proteome</keyword>
<comment type="catalytic activity">
    <reaction evidence="1">
        <text>an acyl phosphate + H2O = a carboxylate + phosphate + H(+)</text>
        <dbReference type="Rhea" id="RHEA:14965"/>
        <dbReference type="ChEBI" id="CHEBI:15377"/>
        <dbReference type="ChEBI" id="CHEBI:15378"/>
        <dbReference type="ChEBI" id="CHEBI:29067"/>
        <dbReference type="ChEBI" id="CHEBI:43474"/>
        <dbReference type="ChEBI" id="CHEBI:59918"/>
        <dbReference type="EC" id="3.6.1.7"/>
    </reaction>
</comment>
<proteinExistence type="inferred from homology"/>
<dbReference type="PROSITE" id="PS51160">
    <property type="entry name" value="ACYLPHOSPHATASE_3"/>
    <property type="match status" value="1"/>
</dbReference>
<feature type="active site" evidence="1">
    <location>
        <position position="157"/>
    </location>
</feature>
<dbReference type="PRINTS" id="PR00112">
    <property type="entry name" value="ACYLPHPHTASE"/>
</dbReference>
<dbReference type="PROSITE" id="PS00151">
    <property type="entry name" value="ACYLPHOSPHATASE_2"/>
    <property type="match status" value="1"/>
</dbReference>
<feature type="non-terminal residue" evidence="5">
    <location>
        <position position="1"/>
    </location>
</feature>
<dbReference type="EMBL" id="JBJKTR010000021">
    <property type="protein sequence ID" value="KAL3327736.1"/>
    <property type="molecule type" value="Genomic_DNA"/>
</dbReference>
<comment type="similarity">
    <text evidence="2">Belongs to the acylphosphatase family.</text>
</comment>
<evidence type="ECO:0000313" key="6">
    <source>
        <dbReference type="Proteomes" id="UP001627284"/>
    </source>
</evidence>
<dbReference type="Pfam" id="PF00708">
    <property type="entry name" value="Acylphosphatase"/>
    <property type="match status" value="1"/>
</dbReference>
<protein>
    <recommendedName>
        <fullName evidence="1">acylphosphatase</fullName>
        <ecNumber evidence="1">3.6.1.7</ecNumber>
    </recommendedName>
</protein>
<organism evidence="5 6">
    <name type="scientific">Solanum stoloniferum</name>
    <dbReference type="NCBI Taxonomy" id="62892"/>
    <lineage>
        <taxon>Eukaryota</taxon>
        <taxon>Viridiplantae</taxon>
        <taxon>Streptophyta</taxon>
        <taxon>Embryophyta</taxon>
        <taxon>Tracheophyta</taxon>
        <taxon>Spermatophyta</taxon>
        <taxon>Magnoliopsida</taxon>
        <taxon>eudicotyledons</taxon>
        <taxon>Gunneridae</taxon>
        <taxon>Pentapetalae</taxon>
        <taxon>asterids</taxon>
        <taxon>lamiids</taxon>
        <taxon>Solanales</taxon>
        <taxon>Solanaceae</taxon>
        <taxon>Solanoideae</taxon>
        <taxon>Solaneae</taxon>
        <taxon>Solanum</taxon>
    </lineage>
</organism>
<sequence>HNYLAQPGSSHLGLNLEQKKNGGSNTNRMALVAASTSLSFSTERITCRFTNSLFRSHFIKKINKNNLDPPLQQWQTRSRISFIMHNHNVVDSYKVVKRASFQLPLLLLPLRVGRSSSLPFLHKFLSSPMSSLKSDANPDVKTVRVVIKGRVQGVFYRDWTVENAKELGLKGWVRNRRDGSVEALFSGSPEKVQEMEQRCRRGPPSAIVTGLDVVPCDDDPGTGFERKQTA</sequence>
<dbReference type="InterPro" id="IPR001792">
    <property type="entry name" value="Acylphosphatase-like_dom"/>
</dbReference>
<dbReference type="Gene3D" id="3.30.70.100">
    <property type="match status" value="1"/>
</dbReference>
<dbReference type="SUPFAM" id="SSF54975">
    <property type="entry name" value="Acylphosphatase/BLUF domain-like"/>
    <property type="match status" value="1"/>
</dbReference>